<keyword evidence="4" id="KW-1185">Reference proteome</keyword>
<dbReference type="EMBL" id="CP011129">
    <property type="protein sequence ID" value="ALN81253.1"/>
    <property type="molecule type" value="Genomic_DNA"/>
</dbReference>
<evidence type="ECO:0000256" key="2">
    <source>
        <dbReference type="SAM" id="SignalP"/>
    </source>
</evidence>
<feature type="signal peptide" evidence="2">
    <location>
        <begin position="1"/>
        <end position="22"/>
    </location>
</feature>
<dbReference type="RefSeq" id="WP_057918356.1">
    <property type="nucleotide sequence ID" value="NZ_CP011129.1"/>
</dbReference>
<evidence type="ECO:0000256" key="1">
    <source>
        <dbReference type="SAM" id="MobiDB-lite"/>
    </source>
</evidence>
<dbReference type="PATRIC" id="fig|84531.7.peg.65"/>
<name>A0A0S2FCJ9_LYSAN</name>
<feature type="compositionally biased region" description="Polar residues" evidence="1">
    <location>
        <begin position="141"/>
        <end position="151"/>
    </location>
</feature>
<feature type="region of interest" description="Disordered" evidence="1">
    <location>
        <begin position="108"/>
        <end position="173"/>
    </location>
</feature>
<feature type="compositionally biased region" description="Polar residues" evidence="1">
    <location>
        <begin position="113"/>
        <end position="124"/>
    </location>
</feature>
<feature type="compositionally biased region" description="Basic and acidic residues" evidence="1">
    <location>
        <begin position="84"/>
        <end position="96"/>
    </location>
</feature>
<feature type="compositionally biased region" description="Polar residues" evidence="1">
    <location>
        <begin position="38"/>
        <end position="47"/>
    </location>
</feature>
<reference evidence="3 4" key="1">
    <citation type="journal article" date="2015" name="BMC Genomics">
        <title>Comparative genomics and metabolic profiling of the genus Lysobacter.</title>
        <authorList>
            <person name="de Bruijn I."/>
            <person name="Cheng X."/>
            <person name="de Jager V."/>
            <person name="Exposito R.G."/>
            <person name="Watrous J."/>
            <person name="Patel N."/>
            <person name="Postma J."/>
            <person name="Dorrestein P.C."/>
            <person name="Kobayashi D."/>
            <person name="Raaijmakers J.M."/>
        </authorList>
    </citation>
    <scope>NUCLEOTIDE SEQUENCE [LARGE SCALE GENOMIC DNA]</scope>
    <source>
        <strain evidence="3 4">76</strain>
    </source>
</reference>
<dbReference type="AlphaFoldDB" id="A0A0S2FCJ9"/>
<evidence type="ECO:0000313" key="4">
    <source>
        <dbReference type="Proteomes" id="UP000060787"/>
    </source>
</evidence>
<evidence type="ECO:0000313" key="3">
    <source>
        <dbReference type="EMBL" id="ALN81253.1"/>
    </source>
</evidence>
<accession>A0A0S2FCJ9</accession>
<organism evidence="3 4">
    <name type="scientific">Lysobacter antibioticus</name>
    <dbReference type="NCBI Taxonomy" id="84531"/>
    <lineage>
        <taxon>Bacteria</taxon>
        <taxon>Pseudomonadati</taxon>
        <taxon>Pseudomonadota</taxon>
        <taxon>Gammaproteobacteria</taxon>
        <taxon>Lysobacterales</taxon>
        <taxon>Lysobacteraceae</taxon>
        <taxon>Lysobacter</taxon>
    </lineage>
</organism>
<sequence length="173" mass="18707">MSHKALLILGVAACLAAPAVLAQGRGGGGGPPAGVGQTLNRATSPVQSMDHGSFGRDTSQRAQELRNADHETRTGFGAQQSIDARVEHDRDVRDTRIQDRRIDAKVKADTRVRTTNQTQSTFGQDTAARAKLQQDADVDTRNSFGAEQSTAAKVHAESRTTRDDDKDRKRNDD</sequence>
<dbReference type="KEGG" id="laq:GLA29479_63"/>
<keyword evidence="2" id="KW-0732">Signal</keyword>
<dbReference type="KEGG" id="lab:LA76x_3125"/>
<feature type="region of interest" description="Disordered" evidence="1">
    <location>
        <begin position="25"/>
        <end position="96"/>
    </location>
</feature>
<feature type="compositionally biased region" description="Basic and acidic residues" evidence="1">
    <location>
        <begin position="63"/>
        <end position="73"/>
    </location>
</feature>
<gene>
    <name evidence="3" type="ORF">LA76x_3125</name>
</gene>
<dbReference type="Proteomes" id="UP000060787">
    <property type="component" value="Chromosome"/>
</dbReference>
<feature type="chain" id="PRO_5009798129" evidence="2">
    <location>
        <begin position="23"/>
        <end position="173"/>
    </location>
</feature>
<feature type="compositionally biased region" description="Basic and acidic residues" evidence="1">
    <location>
        <begin position="154"/>
        <end position="173"/>
    </location>
</feature>
<proteinExistence type="predicted"/>
<protein>
    <submittedName>
        <fullName evidence="3">Uncharacterized protein</fullName>
    </submittedName>
</protein>